<keyword evidence="3" id="KW-1185">Reference proteome</keyword>
<dbReference type="RefSeq" id="WP_191741558.1">
    <property type="nucleotide sequence ID" value="NZ_JACSQB010000157.1"/>
</dbReference>
<evidence type="ECO:0000256" key="1">
    <source>
        <dbReference type="SAM" id="Phobius"/>
    </source>
</evidence>
<dbReference type="Proteomes" id="UP000627166">
    <property type="component" value="Unassembled WGS sequence"/>
</dbReference>
<keyword evidence="1" id="KW-0812">Transmembrane</keyword>
<sequence>MFKKILKNKKLLIYMLSGIIIFLSSYFVYTSIINKENIYSLAKEASSTNSKSLKFNSKNKIEFFIKYNNCKDFIKDTQMNEMVEREKDKLNGLKESELEEIYKSYGYKLEKFTKDQVIFVKEIEGYNYEADNYFIGIGENNVVIYSKGEDGSITVEEPSIKNVRSEENKGITLDYIKDKGNLIESLYKGKKEYQFKTKEEAIQYAQALCSS</sequence>
<keyword evidence="1" id="KW-0472">Membrane</keyword>
<evidence type="ECO:0000313" key="2">
    <source>
        <dbReference type="EMBL" id="MBD8048612.1"/>
    </source>
</evidence>
<evidence type="ECO:0000313" key="3">
    <source>
        <dbReference type="Proteomes" id="UP000627166"/>
    </source>
</evidence>
<comment type="caution">
    <text evidence="2">The sequence shown here is derived from an EMBL/GenBank/DDBJ whole genome shotgun (WGS) entry which is preliminary data.</text>
</comment>
<organism evidence="2 3">
    <name type="scientific">Clostridium faecium</name>
    <dbReference type="NCBI Taxonomy" id="2762223"/>
    <lineage>
        <taxon>Bacteria</taxon>
        <taxon>Bacillati</taxon>
        <taxon>Bacillota</taxon>
        <taxon>Clostridia</taxon>
        <taxon>Eubacteriales</taxon>
        <taxon>Clostridiaceae</taxon>
        <taxon>Clostridium</taxon>
    </lineage>
</organism>
<gene>
    <name evidence="2" type="ORF">H9637_16510</name>
</gene>
<proteinExistence type="predicted"/>
<name>A0ABR8YWU8_9CLOT</name>
<evidence type="ECO:0008006" key="4">
    <source>
        <dbReference type="Google" id="ProtNLM"/>
    </source>
</evidence>
<feature type="transmembrane region" description="Helical" evidence="1">
    <location>
        <begin position="12"/>
        <end position="29"/>
    </location>
</feature>
<keyword evidence="1" id="KW-1133">Transmembrane helix</keyword>
<dbReference type="EMBL" id="JACSQB010000157">
    <property type="protein sequence ID" value="MBD8048612.1"/>
    <property type="molecule type" value="Genomic_DNA"/>
</dbReference>
<accession>A0ABR8YWU8</accession>
<reference evidence="2 3" key="1">
    <citation type="submission" date="2020-08" db="EMBL/GenBank/DDBJ databases">
        <title>A Genomic Blueprint of the Chicken Gut Microbiome.</title>
        <authorList>
            <person name="Gilroy R."/>
            <person name="Ravi A."/>
            <person name="Getino M."/>
            <person name="Pursley I."/>
            <person name="Horton D.L."/>
            <person name="Alikhan N.-F."/>
            <person name="Baker D."/>
            <person name="Gharbi K."/>
            <person name="Hall N."/>
            <person name="Watson M."/>
            <person name="Adriaenssens E.M."/>
            <person name="Foster-Nyarko E."/>
            <person name="Jarju S."/>
            <person name="Secka A."/>
            <person name="Antonio M."/>
            <person name="Oren A."/>
            <person name="Chaudhuri R."/>
            <person name="La Ragione R.M."/>
            <person name="Hildebrand F."/>
            <person name="Pallen M.J."/>
        </authorList>
    </citation>
    <scope>NUCLEOTIDE SEQUENCE [LARGE SCALE GENOMIC DNA]</scope>
    <source>
        <strain evidence="2 3">N37</strain>
    </source>
</reference>
<protein>
    <recommendedName>
        <fullName evidence="4">Bypass of forespore C C-terminal domain-containing protein</fullName>
    </recommendedName>
</protein>